<dbReference type="Pfam" id="PF13930">
    <property type="entry name" value="Endonuclea_NS_2"/>
    <property type="match status" value="1"/>
</dbReference>
<sequence length="269" mass="30666">MKKSEQKKLLKTGRKFYKKLTRRQQLVVAVVVLIGLAVYFLPSQFGDLKSFSNQNSQANSDFLKLKWAGSDDYFTEVNGGRATFTQEELRQDSEEDYWLTFSALDALDRAQQANARLSYDQYMAVKTMKRPRIPNDPIGWYHDGKSNNQEIYFGNGLVTLYNRSHLVAWMFSGDAGSKENLVTGTRAMNSPGMQEFETAISDVLYYERLHVRYQVTPIYEGAELLPRGVHLMAKSIEDDGKACDFNVYVFNVQPNYTIDYATGVGTFKG</sequence>
<evidence type="ECO:0000259" key="2">
    <source>
        <dbReference type="Pfam" id="PF13930"/>
    </source>
</evidence>
<dbReference type="EMBL" id="BLLI01000013">
    <property type="protein sequence ID" value="GFH42135.1"/>
    <property type="molecule type" value="Genomic_DNA"/>
</dbReference>
<keyword evidence="1" id="KW-0472">Membrane</keyword>
<protein>
    <recommendedName>
        <fullName evidence="2">Type VII secretion system protein EssD-like domain-containing protein</fullName>
    </recommendedName>
</protein>
<keyword evidence="1" id="KW-0812">Transmembrane</keyword>
<feature type="transmembrane region" description="Helical" evidence="1">
    <location>
        <begin position="20"/>
        <end position="41"/>
    </location>
</feature>
<dbReference type="InterPro" id="IPR044929">
    <property type="entry name" value="DNA/RNA_non-sp_Endonuclease_sf"/>
</dbReference>
<gene>
    <name evidence="3" type="ORF">Hs30E_06860</name>
</gene>
<organism evidence="3 4">
    <name type="scientific">Pseudolactococcus hodotermopsidis</name>
    <dbReference type="NCBI Taxonomy" id="2709157"/>
    <lineage>
        <taxon>Bacteria</taxon>
        <taxon>Bacillati</taxon>
        <taxon>Bacillota</taxon>
        <taxon>Bacilli</taxon>
        <taxon>Lactobacillales</taxon>
        <taxon>Streptococcaceae</taxon>
        <taxon>Pseudolactococcus</taxon>
    </lineage>
</organism>
<name>A0A6A0BBU8_9LACT</name>
<reference evidence="3 4" key="1">
    <citation type="submission" date="2020-02" db="EMBL/GenBank/DDBJ databases">
        <title>Draft genome sequence of Lactococcus sp. Hs30E4-3.</title>
        <authorList>
            <person name="Noda S."/>
            <person name="Yuki M."/>
            <person name="Ohkuma M."/>
        </authorList>
    </citation>
    <scope>NUCLEOTIDE SEQUENCE [LARGE SCALE GENOMIC DNA]</scope>
    <source>
        <strain evidence="3 4">Hs30E4-3</strain>
    </source>
</reference>
<dbReference type="Proteomes" id="UP000480303">
    <property type="component" value="Unassembled WGS sequence"/>
</dbReference>
<dbReference type="InterPro" id="IPR044927">
    <property type="entry name" value="Endonuclea_NS_2"/>
</dbReference>
<proteinExistence type="predicted"/>
<accession>A0A6A0BBU8</accession>
<evidence type="ECO:0000256" key="1">
    <source>
        <dbReference type="SAM" id="Phobius"/>
    </source>
</evidence>
<feature type="domain" description="Type VII secretion system protein EssD-like" evidence="2">
    <location>
        <begin position="100"/>
        <end position="235"/>
    </location>
</feature>
<keyword evidence="1" id="KW-1133">Transmembrane helix</keyword>
<keyword evidence="4" id="KW-1185">Reference proteome</keyword>
<evidence type="ECO:0000313" key="4">
    <source>
        <dbReference type="Proteomes" id="UP000480303"/>
    </source>
</evidence>
<dbReference type="AlphaFoldDB" id="A0A6A0BBU8"/>
<dbReference type="Gene3D" id="3.40.570.10">
    <property type="entry name" value="Extracellular Endonuclease, subunit A"/>
    <property type="match status" value="1"/>
</dbReference>
<evidence type="ECO:0000313" key="3">
    <source>
        <dbReference type="EMBL" id="GFH42135.1"/>
    </source>
</evidence>
<comment type="caution">
    <text evidence="3">The sequence shown here is derived from an EMBL/GenBank/DDBJ whole genome shotgun (WGS) entry which is preliminary data.</text>
</comment>
<dbReference type="RefSeq" id="WP_172207983.1">
    <property type="nucleotide sequence ID" value="NZ_BLLI01000013.1"/>
</dbReference>